<evidence type="ECO:0000256" key="1">
    <source>
        <dbReference type="SAM" id="MobiDB-lite"/>
    </source>
</evidence>
<sequence length="86" mass="9479">MTSDFQSRRRGPIPTLDEPSLFGGRGNQEGRNVHSQHVEVENILEEANLERVTENVEGVEPSVKDTSVETSYKSAKTHSSIDPTVA</sequence>
<comment type="caution">
    <text evidence="2">The sequence shown here is derived from an EMBL/GenBank/DDBJ whole genome shotgun (WGS) entry which is preliminary data.</text>
</comment>
<feature type="region of interest" description="Disordered" evidence="1">
    <location>
        <begin position="1"/>
        <end position="33"/>
    </location>
</feature>
<dbReference type="AlphaFoldDB" id="A0AAV3R678"/>
<dbReference type="EMBL" id="BAABME010007422">
    <property type="protein sequence ID" value="GAA0170836.1"/>
    <property type="molecule type" value="Genomic_DNA"/>
</dbReference>
<feature type="region of interest" description="Disordered" evidence="1">
    <location>
        <begin position="54"/>
        <end position="86"/>
    </location>
</feature>
<accession>A0AAV3R678</accession>
<reference evidence="2 3" key="1">
    <citation type="submission" date="2024-01" db="EMBL/GenBank/DDBJ databases">
        <title>The complete chloroplast genome sequence of Lithospermum erythrorhizon: insights into the phylogenetic relationship among Boraginaceae species and the maternal lineages of purple gromwells.</title>
        <authorList>
            <person name="Okada T."/>
            <person name="Watanabe K."/>
        </authorList>
    </citation>
    <scope>NUCLEOTIDE SEQUENCE [LARGE SCALE GENOMIC DNA]</scope>
</reference>
<feature type="compositionally biased region" description="Polar residues" evidence="1">
    <location>
        <begin position="68"/>
        <end position="86"/>
    </location>
</feature>
<name>A0AAV3R678_LITER</name>
<proteinExistence type="predicted"/>
<protein>
    <submittedName>
        <fullName evidence="2">Uncharacterized protein</fullName>
    </submittedName>
</protein>
<organism evidence="2 3">
    <name type="scientific">Lithospermum erythrorhizon</name>
    <name type="common">Purple gromwell</name>
    <name type="synonym">Lithospermum officinale var. erythrorhizon</name>
    <dbReference type="NCBI Taxonomy" id="34254"/>
    <lineage>
        <taxon>Eukaryota</taxon>
        <taxon>Viridiplantae</taxon>
        <taxon>Streptophyta</taxon>
        <taxon>Embryophyta</taxon>
        <taxon>Tracheophyta</taxon>
        <taxon>Spermatophyta</taxon>
        <taxon>Magnoliopsida</taxon>
        <taxon>eudicotyledons</taxon>
        <taxon>Gunneridae</taxon>
        <taxon>Pentapetalae</taxon>
        <taxon>asterids</taxon>
        <taxon>lamiids</taxon>
        <taxon>Boraginales</taxon>
        <taxon>Boraginaceae</taxon>
        <taxon>Boraginoideae</taxon>
        <taxon>Lithospermeae</taxon>
        <taxon>Lithospermum</taxon>
    </lineage>
</organism>
<dbReference type="Proteomes" id="UP001454036">
    <property type="component" value="Unassembled WGS sequence"/>
</dbReference>
<evidence type="ECO:0000313" key="3">
    <source>
        <dbReference type="Proteomes" id="UP001454036"/>
    </source>
</evidence>
<evidence type="ECO:0000313" key="2">
    <source>
        <dbReference type="EMBL" id="GAA0170836.1"/>
    </source>
</evidence>
<gene>
    <name evidence="2" type="ORF">LIER_25015</name>
</gene>
<keyword evidence="3" id="KW-1185">Reference proteome</keyword>